<evidence type="ECO:0000256" key="1">
    <source>
        <dbReference type="SAM" id="MobiDB-lite"/>
    </source>
</evidence>
<comment type="caution">
    <text evidence="3">The sequence shown here is derived from an EMBL/GenBank/DDBJ whole genome shotgun (WGS) entry which is preliminary data.</text>
</comment>
<proteinExistence type="predicted"/>
<evidence type="ECO:0000259" key="2">
    <source>
        <dbReference type="Pfam" id="PF26130"/>
    </source>
</evidence>
<feature type="domain" description="PB1-like" evidence="2">
    <location>
        <begin position="30"/>
        <end position="122"/>
    </location>
</feature>
<gene>
    <name evidence="3" type="ORF">MtrunA17_Chr8g0356631</name>
</gene>
<reference evidence="4" key="1">
    <citation type="journal article" date="2018" name="Nat. Plants">
        <title>Whole-genome landscape of Medicago truncatula symbiotic genes.</title>
        <authorList>
            <person name="Pecrix Y."/>
            <person name="Staton S.E."/>
            <person name="Sallet E."/>
            <person name="Lelandais-Briere C."/>
            <person name="Moreau S."/>
            <person name="Carrere S."/>
            <person name="Blein T."/>
            <person name="Jardinaud M.F."/>
            <person name="Latrasse D."/>
            <person name="Zouine M."/>
            <person name="Zahm M."/>
            <person name="Kreplak J."/>
            <person name="Mayjonade B."/>
            <person name="Satge C."/>
            <person name="Perez M."/>
            <person name="Cauet S."/>
            <person name="Marande W."/>
            <person name="Chantry-Darmon C."/>
            <person name="Lopez-Roques C."/>
            <person name="Bouchez O."/>
            <person name="Berard A."/>
            <person name="Debelle F."/>
            <person name="Munos S."/>
            <person name="Bendahmane A."/>
            <person name="Berges H."/>
            <person name="Niebel A."/>
            <person name="Buitink J."/>
            <person name="Frugier F."/>
            <person name="Benhamed M."/>
            <person name="Crespi M."/>
            <person name="Gouzy J."/>
            <person name="Gamas P."/>
        </authorList>
    </citation>
    <scope>NUCLEOTIDE SEQUENCE [LARGE SCALE GENOMIC DNA]</scope>
    <source>
        <strain evidence="4">cv. Jemalong A17</strain>
    </source>
</reference>
<organism evidence="3 4">
    <name type="scientific">Medicago truncatula</name>
    <name type="common">Barrel medic</name>
    <name type="synonym">Medicago tribuloides</name>
    <dbReference type="NCBI Taxonomy" id="3880"/>
    <lineage>
        <taxon>Eukaryota</taxon>
        <taxon>Viridiplantae</taxon>
        <taxon>Streptophyta</taxon>
        <taxon>Embryophyta</taxon>
        <taxon>Tracheophyta</taxon>
        <taxon>Spermatophyta</taxon>
        <taxon>Magnoliopsida</taxon>
        <taxon>eudicotyledons</taxon>
        <taxon>Gunneridae</taxon>
        <taxon>Pentapetalae</taxon>
        <taxon>rosids</taxon>
        <taxon>fabids</taxon>
        <taxon>Fabales</taxon>
        <taxon>Fabaceae</taxon>
        <taxon>Papilionoideae</taxon>
        <taxon>50 kb inversion clade</taxon>
        <taxon>NPAAA clade</taxon>
        <taxon>Hologalegina</taxon>
        <taxon>IRL clade</taxon>
        <taxon>Trifolieae</taxon>
        <taxon>Medicago</taxon>
    </lineage>
</organism>
<dbReference type="InterPro" id="IPR058594">
    <property type="entry name" value="PB1-like_dom_pln"/>
</dbReference>
<accession>A0A396GPH7</accession>
<evidence type="ECO:0000313" key="4">
    <source>
        <dbReference type="Proteomes" id="UP000265566"/>
    </source>
</evidence>
<protein>
    <recommendedName>
        <fullName evidence="2">PB1-like domain-containing protein</fullName>
    </recommendedName>
</protein>
<dbReference type="Pfam" id="PF26130">
    <property type="entry name" value="PB1-like"/>
    <property type="match status" value="1"/>
</dbReference>
<name>A0A396GPH7_MEDTR</name>
<dbReference type="Proteomes" id="UP000265566">
    <property type="component" value="Chromosome 8"/>
</dbReference>
<dbReference type="Gramene" id="rna46787">
    <property type="protein sequence ID" value="RHN40617.1"/>
    <property type="gene ID" value="gene46787"/>
</dbReference>
<evidence type="ECO:0000313" key="3">
    <source>
        <dbReference type="EMBL" id="RHN40617.1"/>
    </source>
</evidence>
<dbReference type="AlphaFoldDB" id="A0A396GPH7"/>
<feature type="region of interest" description="Disordered" evidence="1">
    <location>
        <begin position="286"/>
        <end position="311"/>
    </location>
</feature>
<dbReference type="EMBL" id="PSQE01000008">
    <property type="protein sequence ID" value="RHN40617.1"/>
    <property type="molecule type" value="Genomic_DNA"/>
</dbReference>
<feature type="region of interest" description="Disordered" evidence="1">
    <location>
        <begin position="1"/>
        <end position="24"/>
    </location>
</feature>
<sequence>MEEGEDGFVVNPGMDASDDDSEDNDELEGRFVLVVHHGGVFVDFNHMGYNGTEIVLECEPDYWAYFSILSTLKRLGYPMVRSLWYHDPNLVDDLIRLRSDIGCRRMMHIAEMYDRVHLYVEHTVGEEPVMGELNPLIEYPIQNVGANVGGNGGVHVEEIFEEEVNQGNGGNEGNLGVHVEEMEEIFEEVAIEGNCGMNVEEYFEEEMAGVNGDGNTEMINMGGDNAEGINEGWGVEGEVDCGANGDGNLGPTLVDDIGNLRQNIGPSVLEESEHVGTTVDGEGIFNGPTTLNVGSNEAGPSAVVSKGKTVQ</sequence>